<gene>
    <name evidence="7" type="ORF">P3T76_005550</name>
</gene>
<sequence>MDFFRSSRPTNERFLAPKQTTFKRAQHYVPILKWLPNYKVGQDLKFDLVAGITVAMMLIPQEVSLSTIMHVPAHHGLYTAATSPLVYALFGSSTVLSVASGSEVALLTGSILEPIKDEKERIATGIMIAFLSGVILLLVRIFNLSQVADFFSRPVMGGFISAGGLLIMLSQFQNVLGVKFDSQDYPVLTLYQNLKNLGHSNKNALMVGLISIVYLIAVKLIKKRFFPAPVLSQLFEDPSKTSTTERPNGGAFADSHGFSLTDEQYVGLASARAQAEENQAKAFNRKSIDESPKSKPILIAIFIARTLCDLGPLVVCIFGGIVGYILGPKALKLTGDIPGGFPAPLAPWYGFDDGLIDGGRFGTILINALTISLVVFLSSIAMAKRLAIQRGEDINTEQELTGIGVASVVCGFFQAMPPTGGMSRTAVNMQNAHTQLASIVTTLIVIIALYTLTGTISYLPRATLASIIIVAGYSLVEFKEAKWLYRVKRDEFFVWAASFIFTLGLGVLEGLIASIICSLLALMIKTKRSPVVILGELENGSLVDRDLFPNAQDLNDIIVIRCESSLYFANCERVALAIEQEMARLLKQGITTHGVVLDAFHMNDLDATTIQVLSDTQEKLAVRKVRFAIANAKGRLHDILAATNLPQRILGEDPRVSVEDAVRLLRSLPASGNTSPSYTIPIFALHDESHLQLHLFTMHWFSFIAGGNQRPTNERFLAPKQTTFERAQHYVPILKWLPNYKVGQDLKFDLVAGITVAMMLIPQEVSLSTIMHVPAHHGLYTAATSPLVYALFGSSTVLSVASGSEVALLTGSILEPIKDEKERIATGIMIAFLSGVILLLVRIFNLSQVADFFSRPVMGGFISAGGLLIMLSQFQNVLGVKFDSQDYPVLTLYQNLKNLGHSNKNALMVGLISIVYLIAVKLIKKRFFPAPVLSQLFEDPSKTSTTERPNGGAFADSHGFSLTDEQYVGLASARAQAEENQAKAFNRKSIDESPKSKPILIAIFIARTLCDLGPLVVCIFGGIVGYILGPKALKLTGDIPGGFPAPLAPWYGFDDGLIDGGRFGTILINALTISLVVFLSSIAMAKRLAIQRGEDINTEQELTGIGVASVVCGFFQAMPPTGGMSRTAVNMQNAHTQLASIVTTLIVIIALYTLTGTISYLPRATLASIIIVAGYSLVEFKEAKWLYRVKRDEFFVWAASFIFTLGLGVLEGLIASIICSLLALMIKTKRSPVVILGELENGSLVDRDLFPNAQDLNDIIVIRCESSLYFANCERVAVTIEREMAFLAKEGITTRGVVLDAYHVNDMDATTIQVLSDTQEKLAVRHIRFSIANAKGHLRDLLASTNLPGRLLSGNPSISIEDALRLLRAVTPSGTKSPSGAEHV</sequence>
<feature type="transmembrane region" description="Helical" evidence="5">
    <location>
        <begin position="204"/>
        <end position="221"/>
    </location>
</feature>
<dbReference type="Proteomes" id="UP001259832">
    <property type="component" value="Unassembled WGS sequence"/>
</dbReference>
<keyword evidence="4 5" id="KW-0472">Membrane</keyword>
<organism evidence="7 8">
    <name type="scientific">Phytophthora citrophthora</name>
    <dbReference type="NCBI Taxonomy" id="4793"/>
    <lineage>
        <taxon>Eukaryota</taxon>
        <taxon>Sar</taxon>
        <taxon>Stramenopiles</taxon>
        <taxon>Oomycota</taxon>
        <taxon>Peronosporomycetes</taxon>
        <taxon>Peronosporales</taxon>
        <taxon>Peronosporaceae</taxon>
        <taxon>Phytophthora</taxon>
    </lineage>
</organism>
<reference evidence="7" key="1">
    <citation type="submission" date="2023-08" db="EMBL/GenBank/DDBJ databases">
        <title>Reference Genome Resource for the Citrus Pathogen Phytophthora citrophthora.</title>
        <authorList>
            <person name="Moller H."/>
            <person name="Coetzee B."/>
            <person name="Rose L.J."/>
            <person name="Van Niekerk J.M."/>
        </authorList>
    </citation>
    <scope>NUCLEOTIDE SEQUENCE</scope>
    <source>
        <strain evidence="7">STE-U-9442</strain>
    </source>
</reference>
<dbReference type="GO" id="GO:0055085">
    <property type="term" value="P:transmembrane transport"/>
    <property type="evidence" value="ECO:0007669"/>
    <property type="project" value="InterPro"/>
</dbReference>
<feature type="transmembrane region" description="Helical" evidence="5">
    <location>
        <begin position="999"/>
        <end position="1028"/>
    </location>
</feature>
<feature type="transmembrane region" description="Helical" evidence="5">
    <location>
        <begin position="906"/>
        <end position="923"/>
    </location>
</feature>
<feature type="transmembrane region" description="Helical" evidence="5">
    <location>
        <begin position="361"/>
        <end position="383"/>
    </location>
</feature>
<name>A0AAD9GRH6_9STRA</name>
<dbReference type="InterPro" id="IPR001902">
    <property type="entry name" value="SLC26A/SulP_fam"/>
</dbReference>
<dbReference type="GO" id="GO:0016020">
    <property type="term" value="C:membrane"/>
    <property type="evidence" value="ECO:0007669"/>
    <property type="project" value="UniProtKB-SubCell"/>
</dbReference>
<feature type="transmembrane region" description="Helical" evidence="5">
    <location>
        <begin position="122"/>
        <end position="142"/>
    </location>
</feature>
<keyword evidence="8" id="KW-1185">Reference proteome</keyword>
<proteinExistence type="predicted"/>
<evidence type="ECO:0000313" key="8">
    <source>
        <dbReference type="Proteomes" id="UP001259832"/>
    </source>
</evidence>
<dbReference type="InterPro" id="IPR036513">
    <property type="entry name" value="STAS_dom_sf"/>
</dbReference>
<dbReference type="CDD" id="cd07042">
    <property type="entry name" value="STAS_SulP_like_sulfate_transporter"/>
    <property type="match status" value="2"/>
</dbReference>
<protein>
    <submittedName>
        <fullName evidence="7">Sulfate transporter 4.1</fullName>
    </submittedName>
</protein>
<dbReference type="Pfam" id="PF00916">
    <property type="entry name" value="Sulfate_transp"/>
    <property type="match status" value="4"/>
</dbReference>
<feature type="transmembrane region" description="Helical" evidence="5">
    <location>
        <begin position="154"/>
        <end position="172"/>
    </location>
</feature>
<dbReference type="PANTHER" id="PTHR11814">
    <property type="entry name" value="SULFATE TRANSPORTER"/>
    <property type="match status" value="1"/>
</dbReference>
<dbReference type="PROSITE" id="PS50801">
    <property type="entry name" value="STAS"/>
    <property type="match status" value="2"/>
</dbReference>
<evidence type="ECO:0000256" key="3">
    <source>
        <dbReference type="ARBA" id="ARBA00022989"/>
    </source>
</evidence>
<dbReference type="EMBL" id="JASMQC010000008">
    <property type="protein sequence ID" value="KAK1942913.1"/>
    <property type="molecule type" value="Genomic_DNA"/>
</dbReference>
<feature type="transmembrane region" description="Helical" evidence="5">
    <location>
        <begin position="85"/>
        <end position="102"/>
    </location>
</feature>
<feature type="domain" description="STAS" evidence="6">
    <location>
        <begin position="547"/>
        <end position="665"/>
    </location>
</feature>
<dbReference type="FunFam" id="3.30.750.24:FF:000021">
    <property type="entry name" value="Sulfate Permease (SulP) Family"/>
    <property type="match status" value="2"/>
</dbReference>
<evidence type="ECO:0000256" key="1">
    <source>
        <dbReference type="ARBA" id="ARBA00004141"/>
    </source>
</evidence>
<dbReference type="InterPro" id="IPR002645">
    <property type="entry name" value="STAS_dom"/>
</dbReference>
<feature type="transmembrane region" description="Helical" evidence="5">
    <location>
        <begin position="856"/>
        <end position="874"/>
    </location>
</feature>
<feature type="domain" description="STAS" evidence="6">
    <location>
        <begin position="1249"/>
        <end position="1367"/>
    </location>
</feature>
<feature type="transmembrane region" description="Helical" evidence="5">
    <location>
        <begin position="1134"/>
        <end position="1154"/>
    </location>
</feature>
<evidence type="ECO:0000313" key="7">
    <source>
        <dbReference type="EMBL" id="KAK1942913.1"/>
    </source>
</evidence>
<dbReference type="Pfam" id="PF01740">
    <property type="entry name" value="STAS"/>
    <property type="match status" value="2"/>
</dbReference>
<keyword evidence="2 5" id="KW-0812">Transmembrane</keyword>
<feature type="transmembrane region" description="Helical" evidence="5">
    <location>
        <begin position="1063"/>
        <end position="1085"/>
    </location>
</feature>
<keyword evidence="3 5" id="KW-1133">Transmembrane helix</keyword>
<feature type="transmembrane region" description="Helical" evidence="5">
    <location>
        <begin position="1194"/>
        <end position="1226"/>
    </location>
</feature>
<evidence type="ECO:0000259" key="6">
    <source>
        <dbReference type="PROSITE" id="PS50801"/>
    </source>
</evidence>
<dbReference type="SUPFAM" id="SSF52091">
    <property type="entry name" value="SpoIIaa-like"/>
    <property type="match status" value="2"/>
</dbReference>
<dbReference type="InterPro" id="IPR011547">
    <property type="entry name" value="SLC26A/SulP_dom"/>
</dbReference>
<evidence type="ECO:0000256" key="4">
    <source>
        <dbReference type="ARBA" id="ARBA00023136"/>
    </source>
</evidence>
<feature type="transmembrane region" description="Helical" evidence="5">
    <location>
        <begin position="824"/>
        <end position="844"/>
    </location>
</feature>
<evidence type="ECO:0000256" key="5">
    <source>
        <dbReference type="SAM" id="Phobius"/>
    </source>
</evidence>
<feature type="transmembrane region" description="Helical" evidence="5">
    <location>
        <begin position="297"/>
        <end position="326"/>
    </location>
</feature>
<evidence type="ECO:0000256" key="2">
    <source>
        <dbReference type="ARBA" id="ARBA00022692"/>
    </source>
</evidence>
<feature type="transmembrane region" description="Helical" evidence="5">
    <location>
        <begin position="492"/>
        <end position="524"/>
    </location>
</feature>
<comment type="subcellular location">
    <subcellularLocation>
        <location evidence="1">Membrane</location>
        <topology evidence="1">Multi-pass membrane protein</topology>
    </subcellularLocation>
</comment>
<comment type="caution">
    <text evidence="7">The sequence shown here is derived from an EMBL/GenBank/DDBJ whole genome shotgun (WGS) entry which is preliminary data.</text>
</comment>
<feature type="transmembrane region" description="Helical" evidence="5">
    <location>
        <begin position="432"/>
        <end position="452"/>
    </location>
</feature>
<accession>A0AAD9GRH6</accession>
<dbReference type="Gene3D" id="3.30.750.24">
    <property type="entry name" value="STAS domain"/>
    <property type="match status" value="2"/>
</dbReference>